<evidence type="ECO:0000256" key="2">
    <source>
        <dbReference type="ARBA" id="ARBA00006728"/>
    </source>
</evidence>
<dbReference type="PANTHER" id="PTHR31734:SF2">
    <property type="entry name" value="AUXIN-RESPONSIVE PROTEIN IAA26"/>
    <property type="match status" value="1"/>
</dbReference>
<evidence type="ECO:0000256" key="5">
    <source>
        <dbReference type="ARBA" id="ARBA00023015"/>
    </source>
</evidence>
<dbReference type="PROSITE" id="PS51745">
    <property type="entry name" value="PB1"/>
    <property type="match status" value="1"/>
</dbReference>
<comment type="subcellular location">
    <subcellularLocation>
        <location evidence="1 10">Nucleus</location>
    </subcellularLocation>
</comment>
<dbReference type="OrthoDB" id="615826at2759"/>
<evidence type="ECO:0000256" key="3">
    <source>
        <dbReference type="ARBA" id="ARBA00011726"/>
    </source>
</evidence>
<evidence type="ECO:0000256" key="10">
    <source>
        <dbReference type="RuleBase" id="RU004549"/>
    </source>
</evidence>
<reference evidence="13" key="1">
    <citation type="submission" date="2020-03" db="EMBL/GenBank/DDBJ databases">
        <title>A high-quality chromosome-level genome assembly of a woody plant with both climbing and erect habits, Rhamnella rubrinervis.</title>
        <authorList>
            <person name="Lu Z."/>
            <person name="Yang Y."/>
            <person name="Zhu X."/>
            <person name="Sun Y."/>
        </authorList>
    </citation>
    <scope>NUCLEOTIDE SEQUENCE</scope>
    <source>
        <strain evidence="13">BYM</strain>
        <tissue evidence="13">Leaf</tissue>
    </source>
</reference>
<comment type="similarity">
    <text evidence="2 10">Belongs to the Aux/IAA family.</text>
</comment>
<evidence type="ECO:0000256" key="8">
    <source>
        <dbReference type="ARBA" id="ARBA00023294"/>
    </source>
</evidence>
<accession>A0A8K0HEG0</accession>
<feature type="region of interest" description="Disordered" evidence="11">
    <location>
        <begin position="29"/>
        <end position="63"/>
    </location>
</feature>
<sequence>MEGCSSRKEEVCHQLLDLIPKNREWLVSRGEERSHGSSEEKKLELRLGPPGEDWSLKATSKSNRERDESLLSLGYFSSMTSVNISNNINGNQTHKCSSSDNPVGSSLNSPWASSGYQGKIQHTQQQAKAPSFLQFPSTPQNLPVIAKEASQTCCTKVVDLQNAEKKAFSPPSANTAVPNSSQKRTAPTPVVGWPPIRSFRKNLASSSSSKPTTESQNVVPNKIPGDKPDETCRKGMFVKINMDGVPIGRKVDLKAYDSYEKLSSAVDELFRGLLAAQRDSTTVGGFQKQQEEEKVIKGLMNGSGEYTLVYEDNEGDRMLVGDVPWHMFVSTVKRLRVLKSSELSALTLSSTKQDKMPLDSPILK</sequence>
<feature type="compositionally biased region" description="Polar residues" evidence="11">
    <location>
        <begin position="171"/>
        <end position="185"/>
    </location>
</feature>
<keyword evidence="7 10" id="KW-0539">Nucleus</keyword>
<evidence type="ECO:0000256" key="4">
    <source>
        <dbReference type="ARBA" id="ARBA00022491"/>
    </source>
</evidence>
<dbReference type="GO" id="GO:0009734">
    <property type="term" value="P:auxin-activated signaling pathway"/>
    <property type="evidence" value="ECO:0007669"/>
    <property type="project" value="UniProtKB-UniRule"/>
</dbReference>
<organism evidence="13 14">
    <name type="scientific">Rhamnella rubrinervis</name>
    <dbReference type="NCBI Taxonomy" id="2594499"/>
    <lineage>
        <taxon>Eukaryota</taxon>
        <taxon>Viridiplantae</taxon>
        <taxon>Streptophyta</taxon>
        <taxon>Embryophyta</taxon>
        <taxon>Tracheophyta</taxon>
        <taxon>Spermatophyta</taxon>
        <taxon>Magnoliopsida</taxon>
        <taxon>eudicotyledons</taxon>
        <taxon>Gunneridae</taxon>
        <taxon>Pentapetalae</taxon>
        <taxon>rosids</taxon>
        <taxon>fabids</taxon>
        <taxon>Rosales</taxon>
        <taxon>Rhamnaceae</taxon>
        <taxon>rhamnoid group</taxon>
        <taxon>Rhamneae</taxon>
        <taxon>Rhamnella</taxon>
    </lineage>
</organism>
<dbReference type="Proteomes" id="UP000796880">
    <property type="component" value="Unassembled WGS sequence"/>
</dbReference>
<evidence type="ECO:0000313" key="13">
    <source>
        <dbReference type="EMBL" id="KAF3450684.1"/>
    </source>
</evidence>
<keyword evidence="5 10" id="KW-0805">Transcription regulation</keyword>
<dbReference type="Pfam" id="PF02309">
    <property type="entry name" value="AUX_IAA"/>
    <property type="match status" value="1"/>
</dbReference>
<feature type="region of interest" description="Disordered" evidence="11">
    <location>
        <begin position="92"/>
        <end position="129"/>
    </location>
</feature>
<evidence type="ECO:0000259" key="12">
    <source>
        <dbReference type="PROSITE" id="PS51745"/>
    </source>
</evidence>
<evidence type="ECO:0000313" key="14">
    <source>
        <dbReference type="Proteomes" id="UP000796880"/>
    </source>
</evidence>
<dbReference type="InterPro" id="IPR033389">
    <property type="entry name" value="AUX/IAA_dom"/>
</dbReference>
<gene>
    <name evidence="13" type="ORF">FNV43_RR06773</name>
</gene>
<evidence type="ECO:0000256" key="1">
    <source>
        <dbReference type="ARBA" id="ARBA00004123"/>
    </source>
</evidence>
<evidence type="ECO:0000256" key="7">
    <source>
        <dbReference type="ARBA" id="ARBA00023242"/>
    </source>
</evidence>
<feature type="domain" description="PB1" evidence="12">
    <location>
        <begin position="235"/>
        <end position="340"/>
    </location>
</feature>
<comment type="function">
    <text evidence="9">Aux/IAA proteins are short-lived transcriptional factors that function as repressors of early auxin response genes at low auxin concentrations. Repression is thought to result from the interaction with auxin response factors (ARFs), proteins that bind to the auxin-responsive promoter element (AuxRE). Formation of heterodimers with ARF proteins may alter their ability to modulate early auxin response genes expression.</text>
</comment>
<dbReference type="InterPro" id="IPR003311">
    <property type="entry name" value="AUX_IAA"/>
</dbReference>
<comment type="subunit">
    <text evidence="3 10">Homodimers and heterodimers.</text>
</comment>
<dbReference type="GO" id="GO:0006355">
    <property type="term" value="P:regulation of DNA-templated transcription"/>
    <property type="evidence" value="ECO:0007669"/>
    <property type="project" value="InterPro"/>
</dbReference>
<feature type="compositionally biased region" description="Polar residues" evidence="11">
    <location>
        <begin position="210"/>
        <end position="219"/>
    </location>
</feature>
<evidence type="ECO:0000256" key="11">
    <source>
        <dbReference type="SAM" id="MobiDB-lite"/>
    </source>
</evidence>
<name>A0A8K0HEG0_9ROSA</name>
<dbReference type="PANTHER" id="PTHR31734">
    <property type="entry name" value="AUXIN-RESPONSIVE PROTEIN IAA17"/>
    <property type="match status" value="1"/>
</dbReference>
<comment type="caution">
    <text evidence="13">The sequence shown here is derived from an EMBL/GenBank/DDBJ whole genome shotgun (WGS) entry which is preliminary data.</text>
</comment>
<keyword evidence="4 10" id="KW-0678">Repressor</keyword>
<protein>
    <recommendedName>
        <fullName evidence="10">Auxin-responsive protein</fullName>
    </recommendedName>
</protein>
<feature type="region of interest" description="Disordered" evidence="11">
    <location>
        <begin position="167"/>
        <end position="230"/>
    </location>
</feature>
<feature type="compositionally biased region" description="Basic and acidic residues" evidence="11">
    <location>
        <begin position="29"/>
        <end position="45"/>
    </location>
</feature>
<proteinExistence type="inferred from homology"/>
<dbReference type="AlphaFoldDB" id="A0A8K0HEG0"/>
<dbReference type="Gene3D" id="3.10.20.90">
    <property type="entry name" value="Phosphatidylinositol 3-kinase Catalytic Subunit, Chain A, domain 1"/>
    <property type="match status" value="1"/>
</dbReference>
<dbReference type="InterPro" id="IPR053793">
    <property type="entry name" value="PB1-like"/>
</dbReference>
<dbReference type="FunFam" id="3.10.20.90:FF:000225">
    <property type="entry name" value="Auxin-responsive protein"/>
    <property type="match status" value="1"/>
</dbReference>
<evidence type="ECO:0000256" key="9">
    <source>
        <dbReference type="ARBA" id="ARBA00025283"/>
    </source>
</evidence>
<keyword evidence="8 10" id="KW-0927">Auxin signaling pathway</keyword>
<keyword evidence="14" id="KW-1185">Reference proteome</keyword>
<dbReference type="EMBL" id="VOIH02000003">
    <property type="protein sequence ID" value="KAF3450684.1"/>
    <property type="molecule type" value="Genomic_DNA"/>
</dbReference>
<dbReference type="GO" id="GO:0005634">
    <property type="term" value="C:nucleus"/>
    <property type="evidence" value="ECO:0007669"/>
    <property type="project" value="UniProtKB-SubCell"/>
</dbReference>
<dbReference type="SUPFAM" id="SSF54277">
    <property type="entry name" value="CAD &amp; PB1 domains"/>
    <property type="match status" value="1"/>
</dbReference>
<keyword evidence="6 10" id="KW-0804">Transcription</keyword>
<evidence type="ECO:0000256" key="6">
    <source>
        <dbReference type="ARBA" id="ARBA00023163"/>
    </source>
</evidence>